<dbReference type="Proteomes" id="UP001107558">
    <property type="component" value="Chromosome 1"/>
</dbReference>
<dbReference type="Gene3D" id="3.10.20.90">
    <property type="entry name" value="Phosphatidylinositol 3-kinase Catalytic Subunit, Chain A, domain 1"/>
    <property type="match status" value="1"/>
</dbReference>
<dbReference type="SUPFAM" id="SSF54277">
    <property type="entry name" value="CAD &amp; PB1 domains"/>
    <property type="match status" value="1"/>
</dbReference>
<feature type="compositionally biased region" description="Basic and acidic residues" evidence="1">
    <location>
        <begin position="138"/>
        <end position="147"/>
    </location>
</feature>
<reference evidence="2" key="1">
    <citation type="submission" date="2021-03" db="EMBL/GenBank/DDBJ databases">
        <title>Chromosome level genome of the anhydrobiotic midge Polypedilum vanderplanki.</title>
        <authorList>
            <person name="Yoshida Y."/>
            <person name="Kikawada T."/>
            <person name="Gusev O."/>
        </authorList>
    </citation>
    <scope>NUCLEOTIDE SEQUENCE</scope>
    <source>
        <strain evidence="2">NIAS01</strain>
        <tissue evidence="2">Whole body or cell culture</tissue>
    </source>
</reference>
<proteinExistence type="predicted"/>
<evidence type="ECO:0000313" key="2">
    <source>
        <dbReference type="EMBL" id="KAG5684983.1"/>
    </source>
</evidence>
<evidence type="ECO:0000256" key="1">
    <source>
        <dbReference type="SAM" id="MobiDB-lite"/>
    </source>
</evidence>
<evidence type="ECO:0000313" key="3">
    <source>
        <dbReference type="Proteomes" id="UP001107558"/>
    </source>
</evidence>
<sequence>MKTLKIYLKNCPESYNTKIYCIKHDIGENLESLKEKINLRVPQLRFAPFEPIIYWYDLENDKIRIACDDDLKFFMEESEIRKLTFEYKNPQESSRKRRFTLPIDLVVEDDDDDDPTEFSKRLKKIDLSSDSLSSMDTDSTRESDTSKDSNVITLSDSSEPSTSQQTQNVETIDVDNQPKVKIIAIETIETTAITEDALNNNTNDNDKIEVELVQERQVDSGNETSIEEPQQKETRRTSESNRIVISDSSDDEDFSNNNSSSRQHHHFNNNGTNFYAYSFANANFNGARPNENFRNFMHSNLREQRRRLFREQAIMRENFLATREIMRDNLRAAHENARESMRHARTSVENARRSVQNQILYNFRSHFSPLFHPHGGYRR</sequence>
<dbReference type="EMBL" id="JADBJN010000001">
    <property type="protein sequence ID" value="KAG5684983.1"/>
    <property type="molecule type" value="Genomic_DNA"/>
</dbReference>
<protein>
    <recommendedName>
        <fullName evidence="4">PB1 domain-containing protein</fullName>
    </recommendedName>
</protein>
<keyword evidence="3" id="KW-1185">Reference proteome</keyword>
<organism evidence="2 3">
    <name type="scientific">Polypedilum vanderplanki</name>
    <name type="common">Sleeping chironomid midge</name>
    <dbReference type="NCBI Taxonomy" id="319348"/>
    <lineage>
        <taxon>Eukaryota</taxon>
        <taxon>Metazoa</taxon>
        <taxon>Ecdysozoa</taxon>
        <taxon>Arthropoda</taxon>
        <taxon>Hexapoda</taxon>
        <taxon>Insecta</taxon>
        <taxon>Pterygota</taxon>
        <taxon>Neoptera</taxon>
        <taxon>Endopterygota</taxon>
        <taxon>Diptera</taxon>
        <taxon>Nematocera</taxon>
        <taxon>Chironomoidea</taxon>
        <taxon>Chironomidae</taxon>
        <taxon>Chironominae</taxon>
        <taxon>Polypedilum</taxon>
        <taxon>Polypedilum</taxon>
    </lineage>
</organism>
<feature type="compositionally biased region" description="Basic and acidic residues" evidence="1">
    <location>
        <begin position="229"/>
        <end position="239"/>
    </location>
</feature>
<feature type="region of interest" description="Disordered" evidence="1">
    <location>
        <begin position="215"/>
        <end position="267"/>
    </location>
</feature>
<evidence type="ECO:0008006" key="4">
    <source>
        <dbReference type="Google" id="ProtNLM"/>
    </source>
</evidence>
<name>A0A9J6CSW3_POLVA</name>
<gene>
    <name evidence="2" type="ORF">PVAND_014186</name>
</gene>
<accession>A0A9J6CSW3</accession>
<comment type="caution">
    <text evidence="2">The sequence shown here is derived from an EMBL/GenBank/DDBJ whole genome shotgun (WGS) entry which is preliminary data.</text>
</comment>
<feature type="region of interest" description="Disordered" evidence="1">
    <location>
        <begin position="129"/>
        <end position="172"/>
    </location>
</feature>
<dbReference type="AlphaFoldDB" id="A0A9J6CSW3"/>
<feature type="compositionally biased region" description="Polar residues" evidence="1">
    <location>
        <begin position="148"/>
        <end position="170"/>
    </location>
</feature>
<feature type="compositionally biased region" description="Polar residues" evidence="1">
    <location>
        <begin position="219"/>
        <end position="228"/>
    </location>
</feature>
<dbReference type="OrthoDB" id="7791555at2759"/>